<keyword evidence="6" id="KW-1185">Reference proteome</keyword>
<dbReference type="PROSITE" id="PS51843">
    <property type="entry name" value="NR_LBD"/>
    <property type="match status" value="1"/>
</dbReference>
<dbReference type="AlphaFoldDB" id="A0A2G5TKT1"/>
<keyword evidence="3" id="KW-0675">Receptor</keyword>
<feature type="domain" description="NR LBD" evidence="4">
    <location>
        <begin position="1"/>
        <end position="107"/>
    </location>
</feature>
<proteinExistence type="predicted"/>
<dbReference type="GO" id="GO:0006357">
    <property type="term" value="P:regulation of transcription by RNA polymerase II"/>
    <property type="evidence" value="ECO:0007669"/>
    <property type="project" value="TreeGrafter"/>
</dbReference>
<dbReference type="STRING" id="1611254.A0A2G5TKT1"/>
<evidence type="ECO:0000256" key="3">
    <source>
        <dbReference type="ARBA" id="ARBA00023170"/>
    </source>
</evidence>
<evidence type="ECO:0000256" key="2">
    <source>
        <dbReference type="ARBA" id="ARBA00023163"/>
    </source>
</evidence>
<dbReference type="PANTHER" id="PTHR46011">
    <property type="entry name" value="NUCLEAR HORMONE RECEPTOR FAMILY MEMBER NHR-86-RELATED"/>
    <property type="match status" value="1"/>
</dbReference>
<dbReference type="Gene3D" id="1.10.565.10">
    <property type="entry name" value="Retinoid X Receptor"/>
    <property type="match status" value="1"/>
</dbReference>
<dbReference type="SUPFAM" id="SSF48508">
    <property type="entry name" value="Nuclear receptor ligand-binding domain"/>
    <property type="match status" value="1"/>
</dbReference>
<organism evidence="5 6">
    <name type="scientific">Caenorhabditis nigoni</name>
    <dbReference type="NCBI Taxonomy" id="1611254"/>
    <lineage>
        <taxon>Eukaryota</taxon>
        <taxon>Metazoa</taxon>
        <taxon>Ecdysozoa</taxon>
        <taxon>Nematoda</taxon>
        <taxon>Chromadorea</taxon>
        <taxon>Rhabditida</taxon>
        <taxon>Rhabditina</taxon>
        <taxon>Rhabditomorpha</taxon>
        <taxon>Rhabditoidea</taxon>
        <taxon>Rhabditidae</taxon>
        <taxon>Peloderinae</taxon>
        <taxon>Caenorhabditis</taxon>
    </lineage>
</organism>
<dbReference type="GO" id="GO:0005634">
    <property type="term" value="C:nucleus"/>
    <property type="evidence" value="ECO:0007669"/>
    <property type="project" value="TreeGrafter"/>
</dbReference>
<dbReference type="Pfam" id="PF00104">
    <property type="entry name" value="Hormone_recep"/>
    <property type="match status" value="1"/>
</dbReference>
<dbReference type="PANTHER" id="PTHR46011:SF5">
    <property type="entry name" value="NUCLEAR HORMONE RECEPTOR FAMILY MEMBER NHR-42"/>
    <property type="match status" value="1"/>
</dbReference>
<keyword evidence="2" id="KW-0804">Transcription</keyword>
<evidence type="ECO:0000313" key="6">
    <source>
        <dbReference type="Proteomes" id="UP000230233"/>
    </source>
</evidence>
<evidence type="ECO:0000313" key="5">
    <source>
        <dbReference type="EMBL" id="PIC27843.1"/>
    </source>
</evidence>
<comment type="caution">
    <text evidence="5">The sequence shown here is derived from an EMBL/GenBank/DDBJ whole genome shotgun (WGS) entry which is preliminary data.</text>
</comment>
<dbReference type="InterPro" id="IPR000536">
    <property type="entry name" value="Nucl_hrmn_rcpt_lig-bd"/>
</dbReference>
<dbReference type="OrthoDB" id="10018779at2759"/>
<dbReference type="GO" id="GO:0003700">
    <property type="term" value="F:DNA-binding transcription factor activity"/>
    <property type="evidence" value="ECO:0007669"/>
    <property type="project" value="TreeGrafter"/>
</dbReference>
<reference evidence="6" key="1">
    <citation type="submission" date="2017-10" db="EMBL/GenBank/DDBJ databases">
        <title>Rapid genome shrinkage in a self-fertile nematode reveals novel sperm competition proteins.</title>
        <authorList>
            <person name="Yin D."/>
            <person name="Schwarz E.M."/>
            <person name="Thomas C.G."/>
            <person name="Felde R.L."/>
            <person name="Korf I.F."/>
            <person name="Cutter A.D."/>
            <person name="Schartner C.M."/>
            <person name="Ralston E.J."/>
            <person name="Meyer B.J."/>
            <person name="Haag E.S."/>
        </authorList>
    </citation>
    <scope>NUCLEOTIDE SEQUENCE [LARGE SCALE GENOMIC DNA]</scope>
    <source>
        <strain evidence="6">JU1422</strain>
    </source>
</reference>
<protein>
    <recommendedName>
        <fullName evidence="4">NR LBD domain-containing protein</fullName>
    </recommendedName>
</protein>
<evidence type="ECO:0000256" key="1">
    <source>
        <dbReference type="ARBA" id="ARBA00023015"/>
    </source>
</evidence>
<evidence type="ECO:0000259" key="4">
    <source>
        <dbReference type="PROSITE" id="PS51843"/>
    </source>
</evidence>
<gene>
    <name evidence="5" type="primary">Cnig_chr_V.g19969</name>
    <name evidence="5" type="ORF">B9Z55_019969</name>
</gene>
<name>A0A2G5TKT1_9PELO</name>
<dbReference type="EMBL" id="PDUG01000005">
    <property type="protein sequence ID" value="PIC27843.1"/>
    <property type="molecule type" value="Genomic_DNA"/>
</dbReference>
<keyword evidence="1" id="KW-0805">Transcription regulation</keyword>
<sequence>MHLDDVQLDLPELLFVCAMVFYDYGLQDQTDDCIEMCKRVRSQVIEELTDYEKNVRINDDHSYRVGQIIMVLQAIQRTVNMIHETREISLVYNLYERHSSIFETMKD</sequence>
<accession>A0A2G5TKT1</accession>
<dbReference type="Proteomes" id="UP000230233">
    <property type="component" value="Chromosome V"/>
</dbReference>
<dbReference type="InterPro" id="IPR035500">
    <property type="entry name" value="NHR-like_dom_sf"/>
</dbReference>